<feature type="transmembrane region" description="Helical" evidence="1">
    <location>
        <begin position="23"/>
        <end position="41"/>
    </location>
</feature>
<dbReference type="Gene3D" id="1.20.1250.20">
    <property type="entry name" value="MFS general substrate transporter like domains"/>
    <property type="match status" value="2"/>
</dbReference>
<proteinExistence type="predicted"/>
<feature type="non-terminal residue" evidence="2">
    <location>
        <position position="1"/>
    </location>
</feature>
<dbReference type="Pfam" id="PF07690">
    <property type="entry name" value="MFS_1"/>
    <property type="match status" value="1"/>
</dbReference>
<name>A0AAV2IBE6_LYMST</name>
<keyword evidence="3" id="KW-1185">Reference proteome</keyword>
<accession>A0AAV2IBE6</accession>
<dbReference type="SUPFAM" id="SSF103473">
    <property type="entry name" value="MFS general substrate transporter"/>
    <property type="match status" value="1"/>
</dbReference>
<evidence type="ECO:0000313" key="3">
    <source>
        <dbReference type="Proteomes" id="UP001497497"/>
    </source>
</evidence>
<feature type="transmembrane region" description="Helical" evidence="1">
    <location>
        <begin position="305"/>
        <end position="326"/>
    </location>
</feature>
<feature type="transmembrane region" description="Helical" evidence="1">
    <location>
        <begin position="248"/>
        <end position="264"/>
    </location>
</feature>
<keyword evidence="1" id="KW-0812">Transmembrane</keyword>
<dbReference type="PANTHER" id="PTHR11360:SF306">
    <property type="entry name" value="RE01051P"/>
    <property type="match status" value="1"/>
</dbReference>
<keyword evidence="1" id="KW-1133">Transmembrane helix</keyword>
<feature type="transmembrane region" description="Helical" evidence="1">
    <location>
        <begin position="53"/>
        <end position="76"/>
    </location>
</feature>
<reference evidence="2 3" key="1">
    <citation type="submission" date="2024-04" db="EMBL/GenBank/DDBJ databases">
        <authorList>
            <consortium name="Genoscope - CEA"/>
            <person name="William W."/>
        </authorList>
    </citation>
    <scope>NUCLEOTIDE SEQUENCE [LARGE SCALE GENOMIC DNA]</scope>
</reference>
<comment type="caution">
    <text evidence="2">The sequence shown here is derived from an EMBL/GenBank/DDBJ whole genome shotgun (WGS) entry which is preliminary data.</text>
</comment>
<dbReference type="Proteomes" id="UP001497497">
    <property type="component" value="Unassembled WGS sequence"/>
</dbReference>
<keyword evidence="1" id="KW-0472">Membrane</keyword>
<evidence type="ECO:0000313" key="2">
    <source>
        <dbReference type="EMBL" id="CAL1543604.1"/>
    </source>
</evidence>
<feature type="transmembrane region" description="Helical" evidence="1">
    <location>
        <begin position="332"/>
        <end position="357"/>
    </location>
</feature>
<sequence length="361" mass="39888">LGVGNSSFYGNGLLMIGKYFRKYRSLATGIGLAGASVGQFVMPPVIEYLLETYGLGGTLLIISAMYFHACISGALFRPIEQYGPEERNKSIYASSTINPFCLFYNKSILSLIHNKSILSLFHNKSILSLIHNKSILSIIYNKFIFSIIYNKSIFSTTTAKPATGWRRLFDFSVLRSYLTLHFSLVSFLCFFGFFNFILFLPAIIAQKGIEGYDKAMLLSICGVGDLIARIGTGIFADLNLIARYKIKAMACLLSGVDIFIFLFADSFPWLGFYSFLFGFLGGSYVCLMSVVIVDFVGLALMSKNLAVILLIQGVGASIGQIFLGWIRDLSGSFNIVIILCSLSMASGGLLLLAYPFVRRRE</sequence>
<organism evidence="2 3">
    <name type="scientific">Lymnaea stagnalis</name>
    <name type="common">Great pond snail</name>
    <name type="synonym">Helix stagnalis</name>
    <dbReference type="NCBI Taxonomy" id="6523"/>
    <lineage>
        <taxon>Eukaryota</taxon>
        <taxon>Metazoa</taxon>
        <taxon>Spiralia</taxon>
        <taxon>Lophotrochozoa</taxon>
        <taxon>Mollusca</taxon>
        <taxon>Gastropoda</taxon>
        <taxon>Heterobranchia</taxon>
        <taxon>Euthyneura</taxon>
        <taxon>Panpulmonata</taxon>
        <taxon>Hygrophila</taxon>
        <taxon>Lymnaeoidea</taxon>
        <taxon>Lymnaeidae</taxon>
        <taxon>Lymnaea</taxon>
    </lineage>
</organism>
<dbReference type="GO" id="GO:0008028">
    <property type="term" value="F:monocarboxylic acid transmembrane transporter activity"/>
    <property type="evidence" value="ECO:0007669"/>
    <property type="project" value="TreeGrafter"/>
</dbReference>
<dbReference type="PANTHER" id="PTHR11360">
    <property type="entry name" value="MONOCARBOXYLATE TRANSPORTER"/>
    <property type="match status" value="1"/>
</dbReference>
<dbReference type="AlphaFoldDB" id="A0AAV2IBE6"/>
<feature type="transmembrane region" description="Helical" evidence="1">
    <location>
        <begin position="270"/>
        <end position="293"/>
    </location>
</feature>
<protein>
    <recommendedName>
        <fullName evidence="4">Monocarboxylate transporter</fullName>
    </recommendedName>
</protein>
<dbReference type="InterPro" id="IPR050327">
    <property type="entry name" value="Proton-linked_MCT"/>
</dbReference>
<evidence type="ECO:0000256" key="1">
    <source>
        <dbReference type="SAM" id="Phobius"/>
    </source>
</evidence>
<gene>
    <name evidence="2" type="ORF">GSLYS_00017138001</name>
</gene>
<feature type="non-terminal residue" evidence="2">
    <location>
        <position position="361"/>
    </location>
</feature>
<dbReference type="EMBL" id="CAXITT010000564">
    <property type="protein sequence ID" value="CAL1543604.1"/>
    <property type="molecule type" value="Genomic_DNA"/>
</dbReference>
<dbReference type="InterPro" id="IPR011701">
    <property type="entry name" value="MFS"/>
</dbReference>
<dbReference type="InterPro" id="IPR036259">
    <property type="entry name" value="MFS_trans_sf"/>
</dbReference>
<feature type="transmembrane region" description="Helical" evidence="1">
    <location>
        <begin position="216"/>
        <end position="236"/>
    </location>
</feature>
<feature type="transmembrane region" description="Helical" evidence="1">
    <location>
        <begin position="177"/>
        <end position="204"/>
    </location>
</feature>
<evidence type="ECO:0008006" key="4">
    <source>
        <dbReference type="Google" id="ProtNLM"/>
    </source>
</evidence>